<accession>A0ABN8UBC9</accession>
<proteinExistence type="predicted"/>
<organism evidence="1 2">
    <name type="scientific">Paenibacillus melissococcoides</name>
    <dbReference type="NCBI Taxonomy" id="2912268"/>
    <lineage>
        <taxon>Bacteria</taxon>
        <taxon>Bacillati</taxon>
        <taxon>Bacillota</taxon>
        <taxon>Bacilli</taxon>
        <taxon>Bacillales</taxon>
        <taxon>Paenibacillaceae</taxon>
        <taxon>Paenibacillus</taxon>
    </lineage>
</organism>
<keyword evidence="2" id="KW-1185">Reference proteome</keyword>
<dbReference type="Proteomes" id="UP001154322">
    <property type="component" value="Unassembled WGS sequence"/>
</dbReference>
<name>A0ABN8UBC9_9BACL</name>
<evidence type="ECO:0000313" key="2">
    <source>
        <dbReference type="Proteomes" id="UP001154322"/>
    </source>
</evidence>
<comment type="caution">
    <text evidence="1">The sequence shown here is derived from an EMBL/GenBank/DDBJ whole genome shotgun (WGS) entry which is preliminary data.</text>
</comment>
<dbReference type="EMBL" id="CALYLO010000007">
    <property type="protein sequence ID" value="CAH8247487.1"/>
    <property type="molecule type" value="Genomic_DNA"/>
</dbReference>
<reference evidence="1" key="1">
    <citation type="submission" date="2022-06" db="EMBL/GenBank/DDBJ databases">
        <authorList>
            <person name="Dietemann V."/>
            <person name="Ory F."/>
            <person name="Dainat B."/>
            <person name="Oberhansli S."/>
        </authorList>
    </citation>
    <scope>NUCLEOTIDE SEQUENCE</scope>
    <source>
        <strain evidence="1">Ena-SAMPLE-TAB-26-04-2022-14:26:32:270-5432</strain>
    </source>
</reference>
<evidence type="ECO:0000313" key="1">
    <source>
        <dbReference type="EMBL" id="CAH8247487.1"/>
    </source>
</evidence>
<sequence>MNQVELLTGRLVVEDGKVSLQHDDGSITELSKDDRIEVLNAGKFEHAPFKRILDKTDIYGWSIYAGLHASVEKILTNSDRRMNE</sequence>
<protein>
    <submittedName>
        <fullName evidence="1">Uncharacterized protein</fullName>
    </submittedName>
</protein>
<gene>
    <name evidence="1" type="ORF">WJ0W_004722</name>
</gene>
<dbReference type="RefSeq" id="WP_261945046.1">
    <property type="nucleotide sequence ID" value="NZ_AP031286.1"/>
</dbReference>